<sequence>MREGRGGLTNILTAGTYLKGNLKADGGVRIDGMVEGEITVSDTLVLGKTGVVKGTIRTKDALIGGKVIGHIKSKGKVELKTGSVINGDIICKRLTIEEGATFDGFCKMSEEKPGMERKETPAAKTQEAIKSV</sequence>
<proteinExistence type="inferred from homology"/>
<comment type="similarity">
    <text evidence="1">Belongs to the bactofilin family.</text>
</comment>
<accession>A0A235BP46</accession>
<dbReference type="PANTHER" id="PTHR35024:SF4">
    <property type="entry name" value="POLYMER-FORMING CYTOSKELETAL PROTEIN"/>
    <property type="match status" value="1"/>
</dbReference>
<protein>
    <recommendedName>
        <fullName evidence="5">Cell shape determination protein CcmA</fullName>
    </recommendedName>
</protein>
<dbReference type="InterPro" id="IPR007607">
    <property type="entry name" value="BacA/B"/>
</dbReference>
<dbReference type="Pfam" id="PF04519">
    <property type="entry name" value="Bactofilin"/>
    <property type="match status" value="1"/>
</dbReference>
<evidence type="ECO:0008006" key="5">
    <source>
        <dbReference type="Google" id="ProtNLM"/>
    </source>
</evidence>
<evidence type="ECO:0000256" key="1">
    <source>
        <dbReference type="ARBA" id="ARBA00044755"/>
    </source>
</evidence>
<dbReference type="Proteomes" id="UP000215215">
    <property type="component" value="Unassembled WGS sequence"/>
</dbReference>
<name>A0A235BP46_UNCW3</name>
<reference evidence="3 4" key="1">
    <citation type="submission" date="2017-07" db="EMBL/GenBank/DDBJ databases">
        <title>Recovery of genomes from metagenomes via a dereplication, aggregation, and scoring strategy.</title>
        <authorList>
            <person name="Sieber C.M."/>
            <person name="Probst A.J."/>
            <person name="Sharrar A."/>
            <person name="Thomas B.C."/>
            <person name="Hess M."/>
            <person name="Tringe S.G."/>
            <person name="Banfield J.F."/>
        </authorList>
    </citation>
    <scope>NUCLEOTIDE SEQUENCE [LARGE SCALE GENOMIC DNA]</scope>
    <source>
        <strain evidence="3">JGI_Cruoil_03_44_89</strain>
    </source>
</reference>
<evidence type="ECO:0000256" key="2">
    <source>
        <dbReference type="SAM" id="MobiDB-lite"/>
    </source>
</evidence>
<dbReference type="PANTHER" id="PTHR35024">
    <property type="entry name" value="HYPOTHETICAL CYTOSOLIC PROTEIN"/>
    <property type="match status" value="1"/>
</dbReference>
<feature type="region of interest" description="Disordered" evidence="2">
    <location>
        <begin position="111"/>
        <end position="132"/>
    </location>
</feature>
<evidence type="ECO:0000313" key="4">
    <source>
        <dbReference type="Proteomes" id="UP000215215"/>
    </source>
</evidence>
<dbReference type="EMBL" id="NOZQ01000215">
    <property type="protein sequence ID" value="OYD13769.1"/>
    <property type="molecule type" value="Genomic_DNA"/>
</dbReference>
<dbReference type="AlphaFoldDB" id="A0A235BP46"/>
<feature type="compositionally biased region" description="Basic and acidic residues" evidence="2">
    <location>
        <begin position="111"/>
        <end position="121"/>
    </location>
</feature>
<organism evidence="3 4">
    <name type="scientific">candidate division WOR-3 bacterium JGI_Cruoil_03_44_89</name>
    <dbReference type="NCBI Taxonomy" id="1973748"/>
    <lineage>
        <taxon>Bacteria</taxon>
        <taxon>Bacteria division WOR-3</taxon>
    </lineage>
</organism>
<evidence type="ECO:0000313" key="3">
    <source>
        <dbReference type="EMBL" id="OYD13769.1"/>
    </source>
</evidence>
<gene>
    <name evidence="3" type="ORF">CH333_09925</name>
</gene>
<comment type="caution">
    <text evidence="3">The sequence shown here is derived from an EMBL/GenBank/DDBJ whole genome shotgun (WGS) entry which is preliminary data.</text>
</comment>